<keyword evidence="8" id="KW-1185">Reference proteome</keyword>
<evidence type="ECO:0000256" key="3">
    <source>
        <dbReference type="ARBA" id="ARBA00022679"/>
    </source>
</evidence>
<sequence length="282" mass="30410">MPPAGPEQCGYVPEKVLGRGGSATVYLARREGDATPVALKVLDTEQADARLRLEREFAFARRVEHPHVVTMYEHGPDWLAMQYVDGGSVSDLQPAARMPALAQIADGLDRTHRVGIVHCDVKPTNILVHSDFAASGAVLIDFGVAHSLAQDMTIRLSHDAMSRLSLDPARRITRHPEHRELLVHASLPYAAPELLLGRMPAGSTDLYALACTAVELLTGAPPFPAPSVNGLIEAHLEQVPPPTGLGRGVDSVIAKAMAKDLEARFDTCLEFVDALVRALRCS</sequence>
<dbReference type="SUPFAM" id="SSF56112">
    <property type="entry name" value="Protein kinase-like (PK-like)"/>
    <property type="match status" value="1"/>
</dbReference>
<dbReference type="PROSITE" id="PS00107">
    <property type="entry name" value="PROTEIN_KINASE_ATP"/>
    <property type="match status" value="1"/>
</dbReference>
<dbReference type="InterPro" id="IPR008271">
    <property type="entry name" value="Ser/Thr_kinase_AS"/>
</dbReference>
<dbReference type="EMBL" id="AP022612">
    <property type="protein sequence ID" value="BBZ31985.1"/>
    <property type="molecule type" value="Genomic_DNA"/>
</dbReference>
<evidence type="ECO:0000256" key="6">
    <source>
        <dbReference type="ARBA" id="ARBA00022840"/>
    </source>
</evidence>
<keyword evidence="5 7" id="KW-0418">Kinase</keyword>
<dbReference type="Gene3D" id="1.10.510.10">
    <property type="entry name" value="Transferase(Phosphotransferase) domain 1"/>
    <property type="match status" value="1"/>
</dbReference>
<evidence type="ECO:0000256" key="5">
    <source>
        <dbReference type="ARBA" id="ARBA00022777"/>
    </source>
</evidence>
<evidence type="ECO:0000256" key="2">
    <source>
        <dbReference type="ARBA" id="ARBA00022527"/>
    </source>
</evidence>
<reference evidence="7" key="2">
    <citation type="submission" date="2020-02" db="EMBL/GenBank/DDBJ databases">
        <authorList>
            <person name="Matsumoto Y."/>
            <person name="Motooka D."/>
            <person name="Nakamura S."/>
        </authorList>
    </citation>
    <scope>NUCLEOTIDE SEQUENCE</scope>
    <source>
        <strain evidence="7">JCM 13671</strain>
    </source>
</reference>
<dbReference type="GO" id="GO:0005524">
    <property type="term" value="F:ATP binding"/>
    <property type="evidence" value="ECO:0007669"/>
    <property type="project" value="UniProtKB-UniRule"/>
</dbReference>
<dbReference type="RefSeq" id="WP_085155057.1">
    <property type="nucleotide sequence ID" value="NZ_AP022612.1"/>
</dbReference>
<evidence type="ECO:0000313" key="8">
    <source>
        <dbReference type="Proteomes" id="UP000466931"/>
    </source>
</evidence>
<dbReference type="EC" id="2.7.11.1" evidence="1"/>
<dbReference type="InterPro" id="IPR017441">
    <property type="entry name" value="Protein_kinase_ATP_BS"/>
</dbReference>
<organism evidence="7 8">
    <name type="scientific">Mycolicibacterium confluentis</name>
    <dbReference type="NCBI Taxonomy" id="28047"/>
    <lineage>
        <taxon>Bacteria</taxon>
        <taxon>Bacillati</taxon>
        <taxon>Actinomycetota</taxon>
        <taxon>Actinomycetes</taxon>
        <taxon>Mycobacteriales</taxon>
        <taxon>Mycobacteriaceae</taxon>
        <taxon>Mycolicibacterium</taxon>
    </lineage>
</organism>
<dbReference type="OrthoDB" id="5622056at2"/>
<dbReference type="Pfam" id="PF00069">
    <property type="entry name" value="Pkinase"/>
    <property type="match status" value="1"/>
</dbReference>
<dbReference type="CDD" id="cd14014">
    <property type="entry name" value="STKc_PknB_like"/>
    <property type="match status" value="1"/>
</dbReference>
<dbReference type="Proteomes" id="UP000466931">
    <property type="component" value="Chromosome"/>
</dbReference>
<dbReference type="GO" id="GO:0004674">
    <property type="term" value="F:protein serine/threonine kinase activity"/>
    <property type="evidence" value="ECO:0007669"/>
    <property type="project" value="UniProtKB-KW"/>
</dbReference>
<dbReference type="SMART" id="SM00220">
    <property type="entry name" value="S_TKc"/>
    <property type="match status" value="1"/>
</dbReference>
<keyword evidence="3" id="KW-0808">Transferase</keyword>
<keyword evidence="6" id="KW-0067">ATP-binding</keyword>
<evidence type="ECO:0000313" key="7">
    <source>
        <dbReference type="EMBL" id="BBZ31985.1"/>
    </source>
</evidence>
<proteinExistence type="predicted"/>
<dbReference type="AlphaFoldDB" id="A0A7I7XRZ2"/>
<dbReference type="Gene3D" id="3.30.200.20">
    <property type="entry name" value="Phosphorylase Kinase, domain 1"/>
    <property type="match status" value="1"/>
</dbReference>
<dbReference type="PANTHER" id="PTHR43289">
    <property type="entry name" value="MITOGEN-ACTIVATED PROTEIN KINASE KINASE KINASE 20-RELATED"/>
    <property type="match status" value="1"/>
</dbReference>
<dbReference type="InterPro" id="IPR011009">
    <property type="entry name" value="Kinase-like_dom_sf"/>
</dbReference>
<keyword evidence="2" id="KW-0723">Serine/threonine-protein kinase</keyword>
<dbReference type="PANTHER" id="PTHR43289:SF6">
    <property type="entry name" value="SERINE_THREONINE-PROTEIN KINASE NEKL-3"/>
    <property type="match status" value="1"/>
</dbReference>
<protein>
    <recommendedName>
        <fullName evidence="1">non-specific serine/threonine protein kinase</fullName>
        <ecNumber evidence="1">2.7.11.1</ecNumber>
    </recommendedName>
</protein>
<reference evidence="7" key="1">
    <citation type="journal article" date="2019" name="Emerg. Microbes Infect.">
        <title>Comprehensive subspecies identification of 175 nontuberculous mycobacteria species based on 7547 genomic profiles.</title>
        <authorList>
            <person name="Matsumoto Y."/>
            <person name="Kinjo T."/>
            <person name="Motooka D."/>
            <person name="Nabeya D."/>
            <person name="Jung N."/>
            <person name="Uechi K."/>
            <person name="Horii T."/>
            <person name="Iida T."/>
            <person name="Fujita J."/>
            <person name="Nakamura S."/>
        </authorList>
    </citation>
    <scope>NUCLEOTIDE SEQUENCE [LARGE SCALE GENOMIC DNA]</scope>
    <source>
        <strain evidence="7">JCM 13671</strain>
    </source>
</reference>
<evidence type="ECO:0000256" key="4">
    <source>
        <dbReference type="ARBA" id="ARBA00022741"/>
    </source>
</evidence>
<keyword evidence="4" id="KW-0547">Nucleotide-binding</keyword>
<dbReference type="GO" id="GO:0080090">
    <property type="term" value="P:regulation of primary metabolic process"/>
    <property type="evidence" value="ECO:0007669"/>
    <property type="project" value="UniProtKB-ARBA"/>
</dbReference>
<evidence type="ECO:0000256" key="1">
    <source>
        <dbReference type="ARBA" id="ARBA00012513"/>
    </source>
</evidence>
<gene>
    <name evidence="7" type="ORF">MCNF_05900</name>
</gene>
<accession>A0A7I7XRZ2</accession>
<name>A0A7I7XRZ2_9MYCO</name>
<dbReference type="PROSITE" id="PS50011">
    <property type="entry name" value="PROTEIN_KINASE_DOM"/>
    <property type="match status" value="1"/>
</dbReference>
<dbReference type="PROSITE" id="PS00108">
    <property type="entry name" value="PROTEIN_KINASE_ST"/>
    <property type="match status" value="1"/>
</dbReference>
<dbReference type="InterPro" id="IPR000719">
    <property type="entry name" value="Prot_kinase_dom"/>
</dbReference>